<keyword evidence="2" id="KW-1185">Reference proteome</keyword>
<reference evidence="1 2" key="1">
    <citation type="submission" date="2016-07" db="EMBL/GenBank/DDBJ databases">
        <title>Pervasive Adenine N6-methylation of Active Genes in Fungi.</title>
        <authorList>
            <consortium name="DOE Joint Genome Institute"/>
            <person name="Mondo S.J."/>
            <person name="Dannebaum R.O."/>
            <person name="Kuo R.C."/>
            <person name="Labutti K."/>
            <person name="Haridas S."/>
            <person name="Kuo A."/>
            <person name="Salamov A."/>
            <person name="Ahrendt S.R."/>
            <person name="Lipzen A."/>
            <person name="Sullivan W."/>
            <person name="Andreopoulos W.B."/>
            <person name="Clum A."/>
            <person name="Lindquist E."/>
            <person name="Daum C."/>
            <person name="Ramamoorthy G.K."/>
            <person name="Gryganskyi A."/>
            <person name="Culley D."/>
            <person name="Magnuson J.K."/>
            <person name="James T.Y."/>
            <person name="O'Malley M.A."/>
            <person name="Stajich J.E."/>
            <person name="Spatafora J.W."/>
            <person name="Visel A."/>
            <person name="Grigoriev I.V."/>
        </authorList>
    </citation>
    <scope>NUCLEOTIDE SEQUENCE [LARGE SCALE GENOMIC DNA]</scope>
    <source>
        <strain evidence="1 2">NRRL 1336</strain>
    </source>
</reference>
<dbReference type="AlphaFoldDB" id="A0A1X2INK8"/>
<comment type="caution">
    <text evidence="1">The sequence shown here is derived from an EMBL/GenBank/DDBJ whole genome shotgun (WGS) entry which is preliminary data.</text>
</comment>
<dbReference type="SFLD" id="SFLDS00003">
    <property type="entry name" value="Haloacid_Dehalogenase"/>
    <property type="match status" value="1"/>
</dbReference>
<sequence>MIPKTDKFEVPKRLPKLIVFDLDCTLWTPWIDYTYGPPFIYHEDDNSLTDKMGEKLVLFKNITAVFTMIQSFPDTKIGIASRTGTPDWARMALKYFQIPELGCNLHDSIHYMEIYPGRKTQHLTELEQSSGIACQDMLFFDDEQRNAEVKKLGVHFVLVNPAKGVTMHQFQSALQQFDRQTSTTQTTLQF</sequence>
<dbReference type="Gene3D" id="3.40.50.1000">
    <property type="entry name" value="HAD superfamily/HAD-like"/>
    <property type="match status" value="1"/>
</dbReference>
<dbReference type="OrthoDB" id="2865258at2759"/>
<organism evidence="1 2">
    <name type="scientific">Absidia repens</name>
    <dbReference type="NCBI Taxonomy" id="90262"/>
    <lineage>
        <taxon>Eukaryota</taxon>
        <taxon>Fungi</taxon>
        <taxon>Fungi incertae sedis</taxon>
        <taxon>Mucoromycota</taxon>
        <taxon>Mucoromycotina</taxon>
        <taxon>Mucoromycetes</taxon>
        <taxon>Mucorales</taxon>
        <taxon>Cunninghamellaceae</taxon>
        <taxon>Absidia</taxon>
    </lineage>
</organism>
<evidence type="ECO:0000313" key="1">
    <source>
        <dbReference type="EMBL" id="ORZ19614.1"/>
    </source>
</evidence>
<dbReference type="PANTHER" id="PTHR17901:SF14">
    <property type="entry name" value="MAGNESIUM-DEPENDENT PHOSPHATASE 1"/>
    <property type="match status" value="1"/>
</dbReference>
<dbReference type="STRING" id="90262.A0A1X2INK8"/>
<dbReference type="PANTHER" id="PTHR17901">
    <property type="entry name" value="MAGNESIUM-DEPENDENT PHOSPHATASE 1 MDP1"/>
    <property type="match status" value="1"/>
</dbReference>
<dbReference type="SFLD" id="SFLDG01129">
    <property type="entry name" value="C1.5:_HAD__Beta-PGM__Phosphata"/>
    <property type="match status" value="1"/>
</dbReference>
<dbReference type="InterPro" id="IPR036412">
    <property type="entry name" value="HAD-like_sf"/>
</dbReference>
<dbReference type="SFLD" id="SFLDG01131">
    <property type="entry name" value="C1.5.2:_MDP_Like"/>
    <property type="match status" value="1"/>
</dbReference>
<gene>
    <name evidence="1" type="ORF">BCR42DRAFT_220643</name>
</gene>
<accession>A0A1X2INK8</accession>
<dbReference type="SUPFAM" id="SSF56784">
    <property type="entry name" value="HAD-like"/>
    <property type="match status" value="1"/>
</dbReference>
<dbReference type="InterPro" id="IPR010033">
    <property type="entry name" value="HAD_SF_ppase_IIIC"/>
</dbReference>
<name>A0A1X2INK8_9FUNG</name>
<evidence type="ECO:0000313" key="2">
    <source>
        <dbReference type="Proteomes" id="UP000193560"/>
    </source>
</evidence>
<dbReference type="NCBIfam" id="TIGR01685">
    <property type="entry name" value="MDP-1"/>
    <property type="match status" value="1"/>
</dbReference>
<proteinExistence type="predicted"/>
<protein>
    <submittedName>
        <fullName evidence="1">Magnesium-dependent phosphatase-1</fullName>
    </submittedName>
</protein>
<dbReference type="Proteomes" id="UP000193560">
    <property type="component" value="Unassembled WGS sequence"/>
</dbReference>
<dbReference type="InterPro" id="IPR010036">
    <property type="entry name" value="MDP_1_eu_arc"/>
</dbReference>
<dbReference type="EMBL" id="MCGE01000007">
    <property type="protein sequence ID" value="ORZ19614.1"/>
    <property type="molecule type" value="Genomic_DNA"/>
</dbReference>
<dbReference type="InterPro" id="IPR023214">
    <property type="entry name" value="HAD_sf"/>
</dbReference>
<dbReference type="GO" id="GO:0003993">
    <property type="term" value="F:acid phosphatase activity"/>
    <property type="evidence" value="ECO:0007669"/>
    <property type="project" value="TreeGrafter"/>
</dbReference>
<dbReference type="Pfam" id="PF12689">
    <property type="entry name" value="Acid_PPase"/>
    <property type="match status" value="1"/>
</dbReference>
<dbReference type="NCBIfam" id="TIGR01681">
    <property type="entry name" value="HAD-SF-IIIC"/>
    <property type="match status" value="1"/>
</dbReference>